<sequence length="259" mass="29726">MDFRNVNPLNIHSNYLSGNLLPLTPCGSQYSTAWKLYGILTWLIQIAQLCSLIAGILLTSQEEAFQGGTLINLVLIIEVLFIVRQIQSHRKLVDQLIQKLNDILQIKDDNMKYIVSTTLKPMNTPLKYYVVAGAVSLAVWFALGLLLIFEKDTFFYEDFKMVVALSKQPFSARTFILGTFLILISNVHIFLKKCNLYIYMIHFALMITAQYRYTGKKLAMIFREPYVEQCKNGQVSFEADQWANDAIKALCRHHTTIVR</sequence>
<evidence type="ECO:0000256" key="1">
    <source>
        <dbReference type="SAM" id="Phobius"/>
    </source>
</evidence>
<feature type="transmembrane region" description="Helical" evidence="1">
    <location>
        <begin position="128"/>
        <end position="149"/>
    </location>
</feature>
<feature type="transmembrane region" description="Helical" evidence="1">
    <location>
        <begin position="39"/>
        <end position="58"/>
    </location>
</feature>
<dbReference type="EMBL" id="GL449017">
    <property type="protein sequence ID" value="EFN83502.1"/>
    <property type="molecule type" value="Genomic_DNA"/>
</dbReference>
<protein>
    <recommendedName>
        <fullName evidence="4">Odorant receptor 13a</fullName>
    </recommendedName>
</protein>
<organism evidence="3">
    <name type="scientific">Harpegnathos saltator</name>
    <name type="common">Jerdon's jumping ant</name>
    <dbReference type="NCBI Taxonomy" id="610380"/>
    <lineage>
        <taxon>Eukaryota</taxon>
        <taxon>Metazoa</taxon>
        <taxon>Ecdysozoa</taxon>
        <taxon>Arthropoda</taxon>
        <taxon>Hexapoda</taxon>
        <taxon>Insecta</taxon>
        <taxon>Pterygota</taxon>
        <taxon>Neoptera</taxon>
        <taxon>Endopterygota</taxon>
        <taxon>Hymenoptera</taxon>
        <taxon>Apocrita</taxon>
        <taxon>Aculeata</taxon>
        <taxon>Formicoidea</taxon>
        <taxon>Formicidae</taxon>
        <taxon>Ponerinae</taxon>
        <taxon>Ponerini</taxon>
        <taxon>Harpegnathos</taxon>
    </lineage>
</organism>
<reference evidence="2 3" key="1">
    <citation type="journal article" date="2010" name="Science">
        <title>Genomic comparison of the ants Camponotus floridanus and Harpegnathos saltator.</title>
        <authorList>
            <person name="Bonasio R."/>
            <person name="Zhang G."/>
            <person name="Ye C."/>
            <person name="Mutti N.S."/>
            <person name="Fang X."/>
            <person name="Qin N."/>
            <person name="Donahue G."/>
            <person name="Yang P."/>
            <person name="Li Q."/>
            <person name="Li C."/>
            <person name="Zhang P."/>
            <person name="Huang Z."/>
            <person name="Berger S.L."/>
            <person name="Reinberg D."/>
            <person name="Wang J."/>
            <person name="Liebig J."/>
        </authorList>
    </citation>
    <scope>NUCLEOTIDE SEQUENCE [LARGE SCALE GENOMIC DNA]</scope>
    <source>
        <strain evidence="2 3">R22 G/1</strain>
    </source>
</reference>
<accession>E2BLF0</accession>
<feature type="transmembrane region" description="Helical" evidence="1">
    <location>
        <begin position="170"/>
        <end position="190"/>
    </location>
</feature>
<evidence type="ECO:0000313" key="3">
    <source>
        <dbReference type="Proteomes" id="UP000008237"/>
    </source>
</evidence>
<feature type="transmembrane region" description="Helical" evidence="1">
    <location>
        <begin position="70"/>
        <end position="87"/>
    </location>
</feature>
<gene>
    <name evidence="2" type="ORF">EAI_15437</name>
</gene>
<keyword evidence="3" id="KW-1185">Reference proteome</keyword>
<proteinExistence type="predicted"/>
<dbReference type="AlphaFoldDB" id="E2BLF0"/>
<name>E2BLF0_HARSA</name>
<dbReference type="OMA" id="HFALMIT"/>
<keyword evidence="1" id="KW-0812">Transmembrane</keyword>
<evidence type="ECO:0008006" key="4">
    <source>
        <dbReference type="Google" id="ProtNLM"/>
    </source>
</evidence>
<keyword evidence="1" id="KW-0472">Membrane</keyword>
<evidence type="ECO:0000313" key="2">
    <source>
        <dbReference type="EMBL" id="EFN83502.1"/>
    </source>
</evidence>
<dbReference type="InParanoid" id="E2BLF0"/>
<dbReference type="OrthoDB" id="8185860at2759"/>
<keyword evidence="1" id="KW-1133">Transmembrane helix</keyword>
<dbReference type="Proteomes" id="UP000008237">
    <property type="component" value="Unassembled WGS sequence"/>
</dbReference>